<evidence type="ECO:0000256" key="2">
    <source>
        <dbReference type="SAM" id="MobiDB-lite"/>
    </source>
</evidence>
<dbReference type="Pfam" id="PF13424">
    <property type="entry name" value="TPR_12"/>
    <property type="match status" value="2"/>
</dbReference>
<evidence type="ECO:0000259" key="3">
    <source>
        <dbReference type="Pfam" id="PF12807"/>
    </source>
</evidence>
<feature type="compositionally biased region" description="Basic residues" evidence="2">
    <location>
        <begin position="1"/>
        <end position="16"/>
    </location>
</feature>
<protein>
    <recommendedName>
        <fullName evidence="3">CLU central domain-containing protein</fullName>
    </recommendedName>
</protein>
<dbReference type="GO" id="GO:0005737">
    <property type="term" value="C:cytoplasm"/>
    <property type="evidence" value="ECO:0007669"/>
    <property type="project" value="TreeGrafter"/>
</dbReference>
<dbReference type="EnsemblMetazoa" id="XM_028662136.1">
    <property type="protein sequence ID" value="XP_028517937.1"/>
    <property type="gene ID" value="LOC110248966"/>
</dbReference>
<dbReference type="Gene3D" id="1.25.40.10">
    <property type="entry name" value="Tetratricopeptide repeat domain"/>
    <property type="match status" value="1"/>
</dbReference>
<keyword evidence="1" id="KW-0963">Cytoplasm</keyword>
<dbReference type="InterPro" id="IPR011990">
    <property type="entry name" value="TPR-like_helical_dom_sf"/>
</dbReference>
<dbReference type="InterPro" id="IPR027523">
    <property type="entry name" value="CLU_prot"/>
</dbReference>
<evidence type="ECO:0000256" key="1">
    <source>
        <dbReference type="ARBA" id="ARBA00022490"/>
    </source>
</evidence>
<organism evidence="4 5">
    <name type="scientific">Exaiptasia diaphana</name>
    <name type="common">Tropical sea anemone</name>
    <name type="synonym">Aiptasia pulchella</name>
    <dbReference type="NCBI Taxonomy" id="2652724"/>
    <lineage>
        <taxon>Eukaryota</taxon>
        <taxon>Metazoa</taxon>
        <taxon>Cnidaria</taxon>
        <taxon>Anthozoa</taxon>
        <taxon>Hexacorallia</taxon>
        <taxon>Actiniaria</taxon>
        <taxon>Aiptasiidae</taxon>
        <taxon>Exaiptasia</taxon>
    </lineage>
</organism>
<feature type="region of interest" description="Disordered" evidence="2">
    <location>
        <begin position="1"/>
        <end position="20"/>
    </location>
</feature>
<name>A0A913YTT7_EXADI</name>
<accession>A0A913YTT7</accession>
<keyword evidence="5" id="KW-1185">Reference proteome</keyword>
<evidence type="ECO:0000313" key="5">
    <source>
        <dbReference type="Proteomes" id="UP000887567"/>
    </source>
</evidence>
<dbReference type="PANTHER" id="PTHR12601">
    <property type="entry name" value="EUKARYOTIC TRANSLATION INITIATION FACTOR 3 SUBUNIT EIF-3"/>
    <property type="match status" value="1"/>
</dbReference>
<dbReference type="KEGG" id="epa:110248966"/>
<dbReference type="OrthoDB" id="1414216at2759"/>
<dbReference type="AlphaFoldDB" id="A0A913YTT7"/>
<dbReference type="InterPro" id="IPR033646">
    <property type="entry name" value="CLU-central"/>
</dbReference>
<dbReference type="GO" id="GO:0048312">
    <property type="term" value="P:intracellular distribution of mitochondria"/>
    <property type="evidence" value="ECO:0007669"/>
    <property type="project" value="TreeGrafter"/>
</dbReference>
<dbReference type="Proteomes" id="UP000887567">
    <property type="component" value="Unplaced"/>
</dbReference>
<dbReference type="RefSeq" id="XP_028517937.1">
    <property type="nucleotide sequence ID" value="XM_028662136.1"/>
</dbReference>
<evidence type="ECO:0000313" key="4">
    <source>
        <dbReference type="EnsemblMetazoa" id="XP_028517937.1"/>
    </source>
</evidence>
<dbReference type="FunFam" id="1.25.40.10:FF:000099">
    <property type="entry name" value="Clustered mitochondria protein homolog"/>
    <property type="match status" value="1"/>
</dbReference>
<dbReference type="CDD" id="cd15466">
    <property type="entry name" value="CLU-central"/>
    <property type="match status" value="1"/>
</dbReference>
<dbReference type="Pfam" id="PF12807">
    <property type="entry name" value="eIF3_p135"/>
    <property type="match status" value="1"/>
</dbReference>
<dbReference type="PANTHER" id="PTHR12601:SF6">
    <property type="entry name" value="CLUSTERED MITOCHONDRIA PROTEIN HOMOLOG"/>
    <property type="match status" value="1"/>
</dbReference>
<sequence>MQKVFIKKKKTKKKSSSKPQLSNSIQAATWASLTPDDLWRTIVSDIKSNFGYDLLCDNCDAAVARYGIQKISLLRSLCIKTGVQILLREYDFNSTKHPTFKEEDIMNLFPIVKHTNPKAYDASAVFDAANGKLQTGFLGEAHELMVEALNLFHQVYGPLHPDVALCYRSIARLHYLADDAVQAVAYQKKAVIVCERVHGIDHPDTIIAYVHLALYCHNCGMVSAALKLMYRVRYLALLIFGEGHPDMSTFDSNIGLMLHGQREFKISEKFMEKVLDVQLKYHGMSSVHTAMSFHLLARAKACVNDYRAALQNEKLAYGVYKSKFGEDDPRTRESYDYLKHCTRQAVAIQKRINELAGSRLKDVTSRDSDNVDVAQDISQLMGILSGLKEGPVRAPTTQ</sequence>
<dbReference type="OMA" id="CYRSIAR"/>
<dbReference type="SUPFAM" id="SSF48452">
    <property type="entry name" value="TPR-like"/>
    <property type="match status" value="1"/>
</dbReference>
<dbReference type="GO" id="GO:0003729">
    <property type="term" value="F:mRNA binding"/>
    <property type="evidence" value="ECO:0007669"/>
    <property type="project" value="TreeGrafter"/>
</dbReference>
<feature type="domain" description="CLU central" evidence="3">
    <location>
        <begin position="12"/>
        <end position="92"/>
    </location>
</feature>
<reference evidence="4" key="1">
    <citation type="submission" date="2022-11" db="UniProtKB">
        <authorList>
            <consortium name="EnsemblMetazoa"/>
        </authorList>
    </citation>
    <scope>IDENTIFICATION</scope>
</reference>
<proteinExistence type="predicted"/>
<dbReference type="GeneID" id="110248966"/>